<dbReference type="PROSITE" id="PS50005">
    <property type="entry name" value="TPR"/>
    <property type="match status" value="2"/>
</dbReference>
<dbReference type="SUPFAM" id="SSF48452">
    <property type="entry name" value="TPR-like"/>
    <property type="match status" value="1"/>
</dbReference>
<dbReference type="PANTHER" id="PTHR45586:SF1">
    <property type="entry name" value="LIPOPOLYSACCHARIDE ASSEMBLY PROTEIN B"/>
    <property type="match status" value="1"/>
</dbReference>
<keyword evidence="2 3" id="KW-0802">TPR repeat</keyword>
<feature type="repeat" description="TPR" evidence="3">
    <location>
        <begin position="328"/>
        <end position="361"/>
    </location>
</feature>
<keyword evidence="4" id="KW-0175">Coiled coil</keyword>
<feature type="repeat" description="TPR" evidence="3">
    <location>
        <begin position="66"/>
        <end position="99"/>
    </location>
</feature>
<dbReference type="InterPro" id="IPR051012">
    <property type="entry name" value="CellSynth/LPSAsmb/PSIAsmb"/>
</dbReference>
<keyword evidence="5" id="KW-0812">Transmembrane</keyword>
<dbReference type="SMART" id="SM00028">
    <property type="entry name" value="TPR"/>
    <property type="match status" value="4"/>
</dbReference>
<name>A0A934I0G1_9CLOT</name>
<organism evidence="6 7">
    <name type="scientific">Clostridium aciditolerans</name>
    <dbReference type="NCBI Taxonomy" id="339861"/>
    <lineage>
        <taxon>Bacteria</taxon>
        <taxon>Bacillati</taxon>
        <taxon>Bacillota</taxon>
        <taxon>Clostridia</taxon>
        <taxon>Eubacteriales</taxon>
        <taxon>Clostridiaceae</taxon>
        <taxon>Clostridium</taxon>
    </lineage>
</organism>
<sequence>MNFDYEIEKINPINISDEEFNVYKIPNNVRKSIALYNKSVINFKISCVDLAIADLKKSLSLNPDFSEAIKLLGLCYVYKKDFDKAEKLFKKLAKYDIYTVQANKYLKEMETDKTVSKALDTIKSASSTSANDMKRDSVAKLPAYRDKIKKIKNLPKKFIVSFLAATITIAIAGVAYCNRSNIQSMFNKSQKVELEKSKELVQQKAVSEKNKEMDEKQKRLQKNIEAAKAELDNYKNKDNTISVLNDAEKFYSEGNYERSLDNLITLKSLKLDDAEKSRFDKLWNSIKANDVWTIYNQGNKLYKQGNYQEALPKLLKVQQVAPELEVMPWNLYQIGNCYKQTNDTKNAILYFEKVKNDYPNTEYARYSEGMINEINSKK</sequence>
<keyword evidence="1" id="KW-0677">Repeat</keyword>
<protein>
    <submittedName>
        <fullName evidence="6">Tetratricopeptide repeat protein</fullName>
    </submittedName>
</protein>
<evidence type="ECO:0000256" key="3">
    <source>
        <dbReference type="PROSITE-ProRule" id="PRU00339"/>
    </source>
</evidence>
<comment type="caution">
    <text evidence="6">The sequence shown here is derived from an EMBL/GenBank/DDBJ whole genome shotgun (WGS) entry which is preliminary data.</text>
</comment>
<dbReference type="RefSeq" id="WP_211143852.1">
    <property type="nucleotide sequence ID" value="NZ_JAEEGB010000026.1"/>
</dbReference>
<dbReference type="Pfam" id="PF13174">
    <property type="entry name" value="TPR_6"/>
    <property type="match status" value="1"/>
</dbReference>
<evidence type="ECO:0000256" key="4">
    <source>
        <dbReference type="SAM" id="Coils"/>
    </source>
</evidence>
<dbReference type="InterPro" id="IPR011990">
    <property type="entry name" value="TPR-like_helical_dom_sf"/>
</dbReference>
<gene>
    <name evidence="6" type="ORF">I6U51_17530</name>
</gene>
<dbReference type="AlphaFoldDB" id="A0A934I0G1"/>
<keyword evidence="7" id="KW-1185">Reference proteome</keyword>
<dbReference type="Proteomes" id="UP000622687">
    <property type="component" value="Unassembled WGS sequence"/>
</dbReference>
<dbReference type="Gene3D" id="1.25.40.10">
    <property type="entry name" value="Tetratricopeptide repeat domain"/>
    <property type="match status" value="2"/>
</dbReference>
<reference evidence="6" key="1">
    <citation type="submission" date="2020-12" db="EMBL/GenBank/DDBJ databases">
        <title>Clostridium thailandense sp. nov., a novel acetogenic bacterium isolated from peat land soil in Thailand.</title>
        <authorList>
            <person name="Chaikitkaew S."/>
            <person name="Birkeland N.K."/>
        </authorList>
    </citation>
    <scope>NUCLEOTIDE SEQUENCE</scope>
    <source>
        <strain evidence="6">DSM 17425</strain>
    </source>
</reference>
<evidence type="ECO:0000313" key="7">
    <source>
        <dbReference type="Proteomes" id="UP000622687"/>
    </source>
</evidence>
<accession>A0A934I0G1</accession>
<dbReference type="EMBL" id="JAEEGB010000026">
    <property type="protein sequence ID" value="MBI6874477.1"/>
    <property type="molecule type" value="Genomic_DNA"/>
</dbReference>
<dbReference type="InterPro" id="IPR019734">
    <property type="entry name" value="TPR_rpt"/>
</dbReference>
<evidence type="ECO:0000256" key="1">
    <source>
        <dbReference type="ARBA" id="ARBA00022737"/>
    </source>
</evidence>
<keyword evidence="5" id="KW-0472">Membrane</keyword>
<dbReference type="PANTHER" id="PTHR45586">
    <property type="entry name" value="TPR REPEAT-CONTAINING PROTEIN PA4667"/>
    <property type="match status" value="1"/>
</dbReference>
<evidence type="ECO:0000313" key="6">
    <source>
        <dbReference type="EMBL" id="MBI6874477.1"/>
    </source>
</evidence>
<evidence type="ECO:0000256" key="5">
    <source>
        <dbReference type="SAM" id="Phobius"/>
    </source>
</evidence>
<feature type="transmembrane region" description="Helical" evidence="5">
    <location>
        <begin position="158"/>
        <end position="176"/>
    </location>
</feature>
<feature type="coiled-coil region" evidence="4">
    <location>
        <begin position="203"/>
        <end position="237"/>
    </location>
</feature>
<evidence type="ECO:0000256" key="2">
    <source>
        <dbReference type="ARBA" id="ARBA00022803"/>
    </source>
</evidence>
<proteinExistence type="predicted"/>
<keyword evidence="5" id="KW-1133">Transmembrane helix</keyword>